<organism evidence="1">
    <name type="scientific">Fervidicoccus fontis</name>
    <dbReference type="NCBI Taxonomy" id="683846"/>
    <lineage>
        <taxon>Archaea</taxon>
        <taxon>Thermoproteota</taxon>
        <taxon>Thermoprotei</taxon>
        <taxon>Fervidicoccales</taxon>
        <taxon>Fervidicoccaceae</taxon>
        <taxon>Fervidicoccus</taxon>
    </lineage>
</organism>
<sequence>MENEKRTSATTLFKSLEEMPNTAAQMTASAASSTSICEFMELAEGGSNDVAFKVLVARNSMQRL</sequence>
<gene>
    <name evidence="1" type="ORF">ENM78_04395</name>
</gene>
<dbReference type="EMBL" id="DRZC01000062">
    <property type="protein sequence ID" value="HHQ80670.1"/>
    <property type="molecule type" value="Genomic_DNA"/>
</dbReference>
<protein>
    <submittedName>
        <fullName evidence="1">Uncharacterized protein</fullName>
    </submittedName>
</protein>
<dbReference type="AlphaFoldDB" id="A0A7J3ZMK7"/>
<comment type="caution">
    <text evidence="1">The sequence shown here is derived from an EMBL/GenBank/DDBJ whole genome shotgun (WGS) entry which is preliminary data.</text>
</comment>
<name>A0A7J3ZMK7_9CREN</name>
<accession>A0A7J3ZMK7</accession>
<proteinExistence type="predicted"/>
<reference evidence="1" key="1">
    <citation type="journal article" date="2020" name="mSystems">
        <title>Genome- and Community-Level Interaction Insights into Carbon Utilization and Element Cycling Functions of Hydrothermarchaeota in Hydrothermal Sediment.</title>
        <authorList>
            <person name="Zhou Z."/>
            <person name="Liu Y."/>
            <person name="Xu W."/>
            <person name="Pan J."/>
            <person name="Luo Z.H."/>
            <person name="Li M."/>
        </authorList>
    </citation>
    <scope>NUCLEOTIDE SEQUENCE [LARGE SCALE GENOMIC DNA]</scope>
    <source>
        <strain evidence="1">SpSt-1116</strain>
    </source>
</reference>
<evidence type="ECO:0000313" key="1">
    <source>
        <dbReference type="EMBL" id="HHQ80670.1"/>
    </source>
</evidence>